<sequence>MPIDQKQGQLASLIISIIILIIVIILIVIVCCNWNTNNTTASPLIKNPQALAAAYAYKNNFNSTTGNLVNQAHM</sequence>
<accession>A0A6C0I219</accession>
<reference evidence="2" key="1">
    <citation type="journal article" date="2020" name="Nature">
        <title>Giant virus diversity and host interactions through global metagenomics.</title>
        <authorList>
            <person name="Schulz F."/>
            <person name="Roux S."/>
            <person name="Paez-Espino D."/>
            <person name="Jungbluth S."/>
            <person name="Walsh D.A."/>
            <person name="Denef V.J."/>
            <person name="McMahon K.D."/>
            <person name="Konstantinidis K.T."/>
            <person name="Eloe-Fadrosh E.A."/>
            <person name="Kyrpides N.C."/>
            <person name="Woyke T."/>
        </authorList>
    </citation>
    <scope>NUCLEOTIDE SEQUENCE</scope>
    <source>
        <strain evidence="2">GVMAG-M-3300023184-186</strain>
    </source>
</reference>
<keyword evidence="1" id="KW-1133">Transmembrane helix</keyword>
<feature type="transmembrane region" description="Helical" evidence="1">
    <location>
        <begin position="12"/>
        <end position="30"/>
    </location>
</feature>
<evidence type="ECO:0000256" key="1">
    <source>
        <dbReference type="SAM" id="Phobius"/>
    </source>
</evidence>
<dbReference type="EMBL" id="MN740069">
    <property type="protein sequence ID" value="QHT86465.1"/>
    <property type="molecule type" value="Genomic_DNA"/>
</dbReference>
<keyword evidence="1" id="KW-0472">Membrane</keyword>
<name>A0A6C0I219_9ZZZZ</name>
<protein>
    <submittedName>
        <fullName evidence="2">Uncharacterized protein</fullName>
    </submittedName>
</protein>
<dbReference type="AlphaFoldDB" id="A0A6C0I219"/>
<evidence type="ECO:0000313" key="2">
    <source>
        <dbReference type="EMBL" id="QHT86465.1"/>
    </source>
</evidence>
<proteinExistence type="predicted"/>
<keyword evidence="1" id="KW-0812">Transmembrane</keyword>
<organism evidence="2">
    <name type="scientific">viral metagenome</name>
    <dbReference type="NCBI Taxonomy" id="1070528"/>
    <lineage>
        <taxon>unclassified sequences</taxon>
        <taxon>metagenomes</taxon>
        <taxon>organismal metagenomes</taxon>
    </lineage>
</organism>